<gene>
    <name evidence="3" type="ORF">SLEP1_g8859</name>
</gene>
<evidence type="ECO:0000256" key="1">
    <source>
        <dbReference type="SAM" id="SignalP"/>
    </source>
</evidence>
<protein>
    <recommendedName>
        <fullName evidence="2">Exostosin GT47 domain-containing protein</fullName>
    </recommendedName>
</protein>
<dbReference type="EMBL" id="BPVZ01000009">
    <property type="protein sequence ID" value="GKU95507.1"/>
    <property type="molecule type" value="Genomic_DNA"/>
</dbReference>
<feature type="chain" id="PRO_5043831565" description="Exostosin GT47 domain-containing protein" evidence="1">
    <location>
        <begin position="29"/>
        <end position="187"/>
    </location>
</feature>
<proteinExistence type="predicted"/>
<feature type="signal peptide" evidence="1">
    <location>
        <begin position="1"/>
        <end position="28"/>
    </location>
</feature>
<reference evidence="3 4" key="1">
    <citation type="journal article" date="2021" name="Commun. Biol.">
        <title>The genome of Shorea leprosula (Dipterocarpaceae) highlights the ecological relevance of drought in aseasonal tropical rainforests.</title>
        <authorList>
            <person name="Ng K.K.S."/>
            <person name="Kobayashi M.J."/>
            <person name="Fawcett J.A."/>
            <person name="Hatakeyama M."/>
            <person name="Paape T."/>
            <person name="Ng C.H."/>
            <person name="Ang C.C."/>
            <person name="Tnah L.H."/>
            <person name="Lee C.T."/>
            <person name="Nishiyama T."/>
            <person name="Sese J."/>
            <person name="O'Brien M.J."/>
            <person name="Copetti D."/>
            <person name="Mohd Noor M.I."/>
            <person name="Ong R.C."/>
            <person name="Putra M."/>
            <person name="Sireger I.Z."/>
            <person name="Indrioko S."/>
            <person name="Kosugi Y."/>
            <person name="Izuno A."/>
            <person name="Isagi Y."/>
            <person name="Lee S.L."/>
            <person name="Shimizu K.K."/>
        </authorList>
    </citation>
    <scope>NUCLEOTIDE SEQUENCE [LARGE SCALE GENOMIC DNA]</scope>
    <source>
        <strain evidence="3">214</strain>
    </source>
</reference>
<evidence type="ECO:0000313" key="3">
    <source>
        <dbReference type="EMBL" id="GKU95507.1"/>
    </source>
</evidence>
<keyword evidence="1" id="KW-0732">Signal</keyword>
<evidence type="ECO:0000259" key="2">
    <source>
        <dbReference type="Pfam" id="PF03016"/>
    </source>
</evidence>
<comment type="caution">
    <text evidence="3">The sequence shown here is derived from an EMBL/GenBank/DDBJ whole genome shotgun (WGS) entry which is preliminary data.</text>
</comment>
<name>A0AAV5ICB5_9ROSI</name>
<accession>A0AAV5ICB5</accession>
<dbReference type="Proteomes" id="UP001054252">
    <property type="component" value="Unassembled WGS sequence"/>
</dbReference>
<keyword evidence="4" id="KW-1185">Reference proteome</keyword>
<dbReference type="Pfam" id="PF03016">
    <property type="entry name" value="Exostosin_GT47"/>
    <property type="match status" value="1"/>
</dbReference>
<evidence type="ECO:0000313" key="4">
    <source>
        <dbReference type="Proteomes" id="UP001054252"/>
    </source>
</evidence>
<feature type="domain" description="Exostosin GT47" evidence="2">
    <location>
        <begin position="48"/>
        <end position="143"/>
    </location>
</feature>
<dbReference type="InterPro" id="IPR040911">
    <property type="entry name" value="Exostosin_GT47"/>
</dbReference>
<organism evidence="3 4">
    <name type="scientific">Rubroshorea leprosula</name>
    <dbReference type="NCBI Taxonomy" id="152421"/>
    <lineage>
        <taxon>Eukaryota</taxon>
        <taxon>Viridiplantae</taxon>
        <taxon>Streptophyta</taxon>
        <taxon>Embryophyta</taxon>
        <taxon>Tracheophyta</taxon>
        <taxon>Spermatophyta</taxon>
        <taxon>Magnoliopsida</taxon>
        <taxon>eudicotyledons</taxon>
        <taxon>Gunneridae</taxon>
        <taxon>Pentapetalae</taxon>
        <taxon>rosids</taxon>
        <taxon>malvids</taxon>
        <taxon>Malvales</taxon>
        <taxon>Dipterocarpaceae</taxon>
        <taxon>Rubroshorea</taxon>
    </lineage>
</organism>
<dbReference type="AlphaFoldDB" id="A0AAV5ICB5"/>
<sequence length="187" mass="20921">MAFRTQIEAFSVTIILFSLVLITNSVSSLQIQTTASSDPITTAATGHCGGRWIYIRSLPSHFNLDLLSNCSEHPLFDNFCPCLANHGLGHKTHNKSQSWYRTDTLILELIFHRRILEYPCLTVDPNLANAVYLPYYAGYGPNVNSSMEHGVRLFESCSLMNRKYRNGIWGMIISGSWLGPPGISLSH</sequence>